<evidence type="ECO:0000259" key="4">
    <source>
        <dbReference type="PROSITE" id="PS01124"/>
    </source>
</evidence>
<dbReference type="Proteomes" id="UP000028703">
    <property type="component" value="Unassembled WGS sequence"/>
</dbReference>
<evidence type="ECO:0000256" key="1">
    <source>
        <dbReference type="ARBA" id="ARBA00023015"/>
    </source>
</evidence>
<evidence type="ECO:0000256" key="3">
    <source>
        <dbReference type="ARBA" id="ARBA00023163"/>
    </source>
</evidence>
<name>A0A085YXH4_9FLAO</name>
<dbReference type="Gene3D" id="1.10.10.60">
    <property type="entry name" value="Homeodomain-like"/>
    <property type="match status" value="1"/>
</dbReference>
<accession>A0A085YXH4</accession>
<sequence>MDTAAQPLIDGEHYFYNPATHPVKAIASDAKLTERTVQIRFQKYAGYSPKELLRFLRFKMVIAQLINTQEKMPDMFEIVTAFNYHDQSHLIKDFQQFLGTTPQQFIKDLKGKEFFTVGSGPRSPDVIE</sequence>
<organism evidence="5 6">
    <name type="scientific">Chryseobacterium luteum</name>
    <dbReference type="NCBI Taxonomy" id="421531"/>
    <lineage>
        <taxon>Bacteria</taxon>
        <taxon>Pseudomonadati</taxon>
        <taxon>Bacteroidota</taxon>
        <taxon>Flavobacteriia</taxon>
        <taxon>Flavobacteriales</taxon>
        <taxon>Weeksellaceae</taxon>
        <taxon>Chryseobacterium group</taxon>
        <taxon>Chryseobacterium</taxon>
    </lineage>
</organism>
<keyword evidence="1" id="KW-0805">Transcription regulation</keyword>
<dbReference type="STRING" id="421531.IX38_22760"/>
<dbReference type="InterPro" id="IPR018060">
    <property type="entry name" value="HTH_AraC"/>
</dbReference>
<dbReference type="PANTHER" id="PTHR46796">
    <property type="entry name" value="HTH-TYPE TRANSCRIPTIONAL ACTIVATOR RHAS-RELATED"/>
    <property type="match status" value="1"/>
</dbReference>
<proteinExistence type="predicted"/>
<dbReference type="Pfam" id="PF12833">
    <property type="entry name" value="HTH_18"/>
    <property type="match status" value="1"/>
</dbReference>
<protein>
    <recommendedName>
        <fullName evidence="4">HTH araC/xylS-type domain-containing protein</fullName>
    </recommendedName>
</protein>
<dbReference type="GO" id="GO:0043565">
    <property type="term" value="F:sequence-specific DNA binding"/>
    <property type="evidence" value="ECO:0007669"/>
    <property type="project" value="InterPro"/>
</dbReference>
<dbReference type="PANTHER" id="PTHR46796:SF13">
    <property type="entry name" value="HTH-TYPE TRANSCRIPTIONAL ACTIVATOR RHAS"/>
    <property type="match status" value="1"/>
</dbReference>
<evidence type="ECO:0000313" key="5">
    <source>
        <dbReference type="EMBL" id="KFE96887.1"/>
    </source>
</evidence>
<dbReference type="GO" id="GO:0003700">
    <property type="term" value="F:DNA-binding transcription factor activity"/>
    <property type="evidence" value="ECO:0007669"/>
    <property type="project" value="InterPro"/>
</dbReference>
<gene>
    <name evidence="5" type="ORF">IX38_22760</name>
</gene>
<feature type="domain" description="HTH araC/xylS-type" evidence="4">
    <location>
        <begin position="23"/>
        <end position="108"/>
    </location>
</feature>
<keyword evidence="2" id="KW-0238">DNA-binding</keyword>
<dbReference type="eggNOG" id="COG2207">
    <property type="taxonomic scope" value="Bacteria"/>
</dbReference>
<keyword evidence="3" id="KW-0804">Transcription</keyword>
<comment type="caution">
    <text evidence="5">The sequence shown here is derived from an EMBL/GenBank/DDBJ whole genome shotgun (WGS) entry which is preliminary data.</text>
</comment>
<evidence type="ECO:0000256" key="2">
    <source>
        <dbReference type="ARBA" id="ARBA00023125"/>
    </source>
</evidence>
<dbReference type="InterPro" id="IPR050204">
    <property type="entry name" value="AraC_XylS_family_regulators"/>
</dbReference>
<dbReference type="PROSITE" id="PS01124">
    <property type="entry name" value="HTH_ARAC_FAMILY_2"/>
    <property type="match status" value="1"/>
</dbReference>
<evidence type="ECO:0000313" key="6">
    <source>
        <dbReference type="Proteomes" id="UP000028703"/>
    </source>
</evidence>
<dbReference type="EMBL" id="JPRO01000044">
    <property type="protein sequence ID" value="KFE96887.1"/>
    <property type="molecule type" value="Genomic_DNA"/>
</dbReference>
<reference evidence="5 6" key="1">
    <citation type="submission" date="2014-07" db="EMBL/GenBank/DDBJ databases">
        <title>Genome of Chryseobacterium luteum DSM 18605.</title>
        <authorList>
            <person name="Stropko S.J."/>
            <person name="Pipes S.E."/>
            <person name="Newman J.D."/>
        </authorList>
    </citation>
    <scope>NUCLEOTIDE SEQUENCE [LARGE SCALE GENOMIC DNA]</scope>
    <source>
        <strain evidence="5 6">DSM 18605</strain>
    </source>
</reference>
<keyword evidence="6" id="KW-1185">Reference proteome</keyword>
<dbReference type="AlphaFoldDB" id="A0A085YXH4"/>
<dbReference type="SMART" id="SM00342">
    <property type="entry name" value="HTH_ARAC"/>
    <property type="match status" value="1"/>
</dbReference>